<evidence type="ECO:0000256" key="5">
    <source>
        <dbReference type="ARBA" id="ARBA00022982"/>
    </source>
</evidence>
<dbReference type="Gene3D" id="3.40.50.80">
    <property type="entry name" value="Nucleotide-binding domain of ferredoxin-NADP reductase (FNR) module"/>
    <property type="match status" value="1"/>
</dbReference>
<dbReference type="SFLD" id="SFLDS00052">
    <property type="entry name" value="Ferric_Reductase_Domain"/>
    <property type="match status" value="2"/>
</dbReference>
<dbReference type="InterPro" id="IPR013112">
    <property type="entry name" value="FAD-bd_8"/>
</dbReference>
<dbReference type="InterPro" id="IPR013121">
    <property type="entry name" value="Fe_red_NAD-bd_6"/>
</dbReference>
<dbReference type="Pfam" id="PF01794">
    <property type="entry name" value="Ferric_reduct"/>
    <property type="match status" value="1"/>
</dbReference>
<sequence>MAFLQHNHRSHSHLHARGLTLPLDAGRHDDRIMAPRDADSLPDAMPIPRPIATDFGDALNLSAAASPFSHGLNGVDQYMNYLFANAIVGSFLALLGLTLIYRWIKMGNAHMRHLFTMNRDSDQRYFMHNHGEFWPKVKRSILYAPLWKNRHNKEIQITQAVTIGTLPSRFHTVLLLAYVLSNIAYCLALDWTKPDYEVVAELRGRTGVLAALNIIPTVLFALRNNPLIPILKISYDTFNLLHRWCARIMVFESIIHTIMWAVNAVKAGGYDQISISLSTSMSYTWGMVGTGLFTFMALSAFGPLRHAAYETFINSHRLMVLVSIIAVYLHLDLANLPMLPYVQLSLALWAAEVVWRISRILYHNASRKRGLTKVTVEWLPNDACRVTFELSRPWKWRPGCHVHAYIPTLALWSSHPFSIAWAENRSQGAPMEIEMEKFDKMPASSTGIFDPAAAQRNSHFGARSSVFASPLRNSVAAPRTSVFAQPVRSSNYMSPIVESPTSPIHKLPKLAPTTTLTQTTSQASSNHDHITPELTLPRDANVTSLSLVIRARTGMTRHMYNRVAASPTRSFTTWGAIEGPYGGHESLSSYGTVILFAGGVGITHCIGYIRHLLLQYQAGTTSTRKILLVWSVPTTESLEWVRAWMDTILRMECRREVLRIQLFVTKPRHRGEVVSSTGSVQMFPGRCNPTTILKREVPERIGAMGVTVCGPGAFADNVRAACRSVVREVQLDFVEEAYTY</sequence>
<evidence type="ECO:0000313" key="13">
    <source>
        <dbReference type="Proteomes" id="UP000033647"/>
    </source>
</evidence>
<evidence type="ECO:0000313" key="12">
    <source>
        <dbReference type="EMBL" id="KJX95544.1"/>
    </source>
</evidence>
<dbReference type="OrthoDB" id="4494341at2759"/>
<keyword evidence="6 10" id="KW-1133">Transmembrane helix</keyword>
<dbReference type="EMBL" id="LAFY01004066">
    <property type="protein sequence ID" value="KJX95544.1"/>
    <property type="molecule type" value="Genomic_DNA"/>
</dbReference>
<dbReference type="Pfam" id="PF08022">
    <property type="entry name" value="FAD_binding_8"/>
    <property type="match status" value="1"/>
</dbReference>
<dbReference type="GO" id="GO:0006826">
    <property type="term" value="P:iron ion transport"/>
    <property type="evidence" value="ECO:0007669"/>
    <property type="project" value="TreeGrafter"/>
</dbReference>
<evidence type="ECO:0000256" key="4">
    <source>
        <dbReference type="ARBA" id="ARBA00022692"/>
    </source>
</evidence>
<dbReference type="PANTHER" id="PTHR32361:SF12">
    <property type="entry name" value="PUTATIVE (AFU_ORTHOLOGUE AFUA_1G14340)-RELATED"/>
    <property type="match status" value="1"/>
</dbReference>
<evidence type="ECO:0000256" key="3">
    <source>
        <dbReference type="ARBA" id="ARBA00022448"/>
    </source>
</evidence>
<keyword evidence="5" id="KW-0249">Electron transport</keyword>
<feature type="transmembrane region" description="Helical" evidence="10">
    <location>
        <begin position="244"/>
        <end position="262"/>
    </location>
</feature>
<comment type="subcellular location">
    <subcellularLocation>
        <location evidence="1">Membrane</location>
        <topology evidence="1">Multi-pass membrane protein</topology>
    </subcellularLocation>
</comment>
<feature type="transmembrane region" description="Helical" evidence="10">
    <location>
        <begin position="282"/>
        <end position="304"/>
    </location>
</feature>
<dbReference type="GO" id="GO:0005886">
    <property type="term" value="C:plasma membrane"/>
    <property type="evidence" value="ECO:0007669"/>
    <property type="project" value="TreeGrafter"/>
</dbReference>
<comment type="similarity">
    <text evidence="2">Belongs to the ferric reductase (FRE) family.</text>
</comment>
<dbReference type="SUPFAM" id="SSF52343">
    <property type="entry name" value="Ferredoxin reductase-like, C-terminal NADP-linked domain"/>
    <property type="match status" value="1"/>
</dbReference>
<feature type="domain" description="FAD-binding FR-type" evidence="11">
    <location>
        <begin position="366"/>
        <end position="587"/>
    </location>
</feature>
<comment type="caution">
    <text evidence="12">The sequence shown here is derived from an EMBL/GenBank/DDBJ whole genome shotgun (WGS) entry which is preliminary data.</text>
</comment>
<dbReference type="STRING" id="1047168.A0A0F4GDZ5"/>
<evidence type="ECO:0000256" key="7">
    <source>
        <dbReference type="ARBA" id="ARBA00023002"/>
    </source>
</evidence>
<dbReference type="InterPro" id="IPR039261">
    <property type="entry name" value="FNR_nucleotide-bd"/>
</dbReference>
<keyword evidence="9 10" id="KW-0472">Membrane</keyword>
<dbReference type="GO" id="GO:0000293">
    <property type="term" value="F:ferric-chelate reductase activity"/>
    <property type="evidence" value="ECO:0007669"/>
    <property type="project" value="UniProtKB-ARBA"/>
</dbReference>
<feature type="transmembrane region" description="Helical" evidence="10">
    <location>
        <begin position="81"/>
        <end position="104"/>
    </location>
</feature>
<dbReference type="Proteomes" id="UP000033647">
    <property type="component" value="Unassembled WGS sequence"/>
</dbReference>
<dbReference type="GO" id="GO:0006879">
    <property type="term" value="P:intracellular iron ion homeostasis"/>
    <property type="evidence" value="ECO:0007669"/>
    <property type="project" value="TreeGrafter"/>
</dbReference>
<evidence type="ECO:0000256" key="6">
    <source>
        <dbReference type="ARBA" id="ARBA00022989"/>
    </source>
</evidence>
<feature type="transmembrane region" description="Helical" evidence="10">
    <location>
        <begin position="204"/>
        <end position="223"/>
    </location>
</feature>
<keyword evidence="3" id="KW-0813">Transport</keyword>
<evidence type="ECO:0000256" key="10">
    <source>
        <dbReference type="SAM" id="Phobius"/>
    </source>
</evidence>
<dbReference type="CDD" id="cd06186">
    <property type="entry name" value="NOX_Duox_like_FAD_NADP"/>
    <property type="match status" value="1"/>
</dbReference>
<dbReference type="InterPro" id="IPR017927">
    <property type="entry name" value="FAD-bd_FR_type"/>
</dbReference>
<reference evidence="12 13" key="1">
    <citation type="submission" date="2015-03" db="EMBL/GenBank/DDBJ databases">
        <title>RNA-seq based gene annotation and comparative genomics of four Zymoseptoria species reveal species-specific pathogenicity related genes and transposable element activity.</title>
        <authorList>
            <person name="Grandaubert J."/>
            <person name="Bhattacharyya A."/>
            <person name="Stukenbrock E.H."/>
        </authorList>
    </citation>
    <scope>NUCLEOTIDE SEQUENCE [LARGE SCALE GENOMIC DNA]</scope>
    <source>
        <strain evidence="12 13">Zb18110</strain>
    </source>
</reference>
<keyword evidence="8" id="KW-0406">Ion transport</keyword>
<dbReference type="Pfam" id="PF08030">
    <property type="entry name" value="NAD_binding_6"/>
    <property type="match status" value="1"/>
</dbReference>
<keyword evidence="7" id="KW-0560">Oxidoreductase</keyword>
<feature type="transmembrane region" description="Helical" evidence="10">
    <location>
        <begin position="316"/>
        <end position="333"/>
    </location>
</feature>
<evidence type="ECO:0000256" key="1">
    <source>
        <dbReference type="ARBA" id="ARBA00004141"/>
    </source>
</evidence>
<organism evidence="12 13">
    <name type="scientific">Zymoseptoria brevis</name>
    <dbReference type="NCBI Taxonomy" id="1047168"/>
    <lineage>
        <taxon>Eukaryota</taxon>
        <taxon>Fungi</taxon>
        <taxon>Dikarya</taxon>
        <taxon>Ascomycota</taxon>
        <taxon>Pezizomycotina</taxon>
        <taxon>Dothideomycetes</taxon>
        <taxon>Dothideomycetidae</taxon>
        <taxon>Mycosphaerellales</taxon>
        <taxon>Mycosphaerellaceae</taxon>
        <taxon>Zymoseptoria</taxon>
    </lineage>
</organism>
<accession>A0A0F4GDZ5</accession>
<evidence type="ECO:0000256" key="2">
    <source>
        <dbReference type="ARBA" id="ARBA00006278"/>
    </source>
</evidence>
<protein>
    <recommendedName>
        <fullName evidence="11">FAD-binding FR-type domain-containing protein</fullName>
    </recommendedName>
</protein>
<keyword evidence="4 10" id="KW-0812">Transmembrane</keyword>
<proteinExistence type="inferred from homology"/>
<dbReference type="InterPro" id="IPR013130">
    <property type="entry name" value="Fe3_Rdtase_TM_dom"/>
</dbReference>
<feature type="transmembrane region" description="Helical" evidence="10">
    <location>
        <begin position="173"/>
        <end position="192"/>
    </location>
</feature>
<dbReference type="SFLD" id="SFLDG01168">
    <property type="entry name" value="Ferric_reductase_subgroup_(FRE"/>
    <property type="match status" value="1"/>
</dbReference>
<keyword evidence="13" id="KW-1185">Reference proteome</keyword>
<evidence type="ECO:0000256" key="9">
    <source>
        <dbReference type="ARBA" id="ARBA00023136"/>
    </source>
</evidence>
<evidence type="ECO:0000256" key="8">
    <source>
        <dbReference type="ARBA" id="ARBA00023065"/>
    </source>
</evidence>
<gene>
    <name evidence="12" type="ORF">TI39_contig4106g00027</name>
</gene>
<dbReference type="PROSITE" id="PS51384">
    <property type="entry name" value="FAD_FR"/>
    <property type="match status" value="1"/>
</dbReference>
<dbReference type="GO" id="GO:0015677">
    <property type="term" value="P:copper ion import"/>
    <property type="evidence" value="ECO:0007669"/>
    <property type="project" value="TreeGrafter"/>
</dbReference>
<name>A0A0F4GDZ5_9PEZI</name>
<dbReference type="InterPro" id="IPR051410">
    <property type="entry name" value="Ferric/Cupric_Reductase"/>
</dbReference>
<evidence type="ECO:0000259" key="11">
    <source>
        <dbReference type="PROSITE" id="PS51384"/>
    </source>
</evidence>
<dbReference type="AlphaFoldDB" id="A0A0F4GDZ5"/>
<dbReference type="PANTHER" id="PTHR32361">
    <property type="entry name" value="FERRIC/CUPRIC REDUCTASE TRANSMEMBRANE COMPONENT"/>
    <property type="match status" value="1"/>
</dbReference>